<evidence type="ECO:0000256" key="1">
    <source>
        <dbReference type="ARBA" id="ARBA00004496"/>
    </source>
</evidence>
<evidence type="ECO:0000256" key="16">
    <source>
        <dbReference type="ARBA" id="ARBA00048692"/>
    </source>
</evidence>
<evidence type="ECO:0000256" key="11">
    <source>
        <dbReference type="ARBA" id="ARBA00023244"/>
    </source>
</evidence>
<dbReference type="FunFam" id="1.20.1200.10:FF:000003">
    <property type="entry name" value="ATP:cob(I)alamin adenosyltransferase"/>
    <property type="match status" value="1"/>
</dbReference>
<evidence type="ECO:0000256" key="18">
    <source>
        <dbReference type="SAM" id="MobiDB-lite"/>
    </source>
</evidence>
<dbReference type="NCBIfam" id="TIGR00636">
    <property type="entry name" value="PduO_Nterm"/>
    <property type="match status" value="1"/>
</dbReference>
<comment type="pathway">
    <text evidence="2 17">Cofactor biosynthesis; adenosylcobalamin biosynthesis; adenosylcobalamin from cob(II)yrinate a,c-diamide: step 2/7.</text>
</comment>
<dbReference type="EMBL" id="PYGE01000001">
    <property type="protein sequence ID" value="PSL08207.1"/>
    <property type="molecule type" value="Genomic_DNA"/>
</dbReference>
<keyword evidence="7 17" id="KW-0169">Cobalamin biosynthesis</keyword>
<dbReference type="GO" id="GO:0005737">
    <property type="term" value="C:cytoplasm"/>
    <property type="evidence" value="ECO:0007669"/>
    <property type="project" value="UniProtKB-SubCell"/>
</dbReference>
<keyword evidence="10 17" id="KW-0067">ATP-binding</keyword>
<comment type="subcellular location">
    <subcellularLocation>
        <location evidence="1">Cytoplasm</location>
    </subcellularLocation>
</comment>
<evidence type="ECO:0000256" key="9">
    <source>
        <dbReference type="ARBA" id="ARBA00022741"/>
    </source>
</evidence>
<keyword evidence="11" id="KW-0627">Porphyrin biosynthesis</keyword>
<proteinExistence type="inferred from homology"/>
<evidence type="ECO:0000313" key="21">
    <source>
        <dbReference type="Proteomes" id="UP000243528"/>
    </source>
</evidence>
<evidence type="ECO:0000256" key="8">
    <source>
        <dbReference type="ARBA" id="ARBA00022679"/>
    </source>
</evidence>
<evidence type="ECO:0000256" key="10">
    <source>
        <dbReference type="ARBA" id="ARBA00022840"/>
    </source>
</evidence>
<feature type="domain" description="Cobalamin adenosyltransferase-like" evidence="19">
    <location>
        <begin position="25"/>
        <end position="203"/>
    </location>
</feature>
<feature type="region of interest" description="Disordered" evidence="18">
    <location>
        <begin position="210"/>
        <end position="230"/>
    </location>
</feature>
<keyword evidence="9 17" id="KW-0547">Nucleotide-binding</keyword>
<sequence>MPWPRHGHWESPGHRVDGVVNLTRIYTRTGDDGTTALGDFTRTSKTDPRLVAYADANEANATIGVVVAAERAGTGGGDLGDDVIATLTRVQNDLFDVGADLCVPLREQYEHPPLRVEAEWITELEADCDRYNAELPKLRSFILPGGTLTAAQLHVAATTARRAERSAWQALDTHGDGDGGVSALPAKYLNRLSDLLFILARYANRHAGDVLWQPGGGRAEPPGPQTTPSP</sequence>
<dbReference type="EC" id="2.5.1.17" evidence="4 17"/>
<reference evidence="20 21" key="1">
    <citation type="submission" date="2018-03" db="EMBL/GenBank/DDBJ databases">
        <title>Genomic Encyclopedia of Archaeal and Bacterial Type Strains, Phase II (KMG-II): from individual species to whole genera.</title>
        <authorList>
            <person name="Goeker M."/>
        </authorList>
    </citation>
    <scope>NUCLEOTIDE SEQUENCE [LARGE SCALE GENOMIC DNA]</scope>
    <source>
        <strain evidence="20 21">DSM 45211</strain>
    </source>
</reference>
<protein>
    <recommendedName>
        <fullName evidence="5 17">Corrinoid adenosyltransferase</fullName>
        <ecNumber evidence="4 17">2.5.1.17</ecNumber>
    </recommendedName>
    <alternativeName>
        <fullName evidence="12 17">Cob(II)alamin adenosyltransferase</fullName>
    </alternativeName>
    <alternativeName>
        <fullName evidence="14 17">Cob(II)yrinic acid a,c-diamide adenosyltransferase</fullName>
    </alternativeName>
    <alternativeName>
        <fullName evidence="13 17">Cobinamide/cobalamin adenosyltransferase</fullName>
    </alternativeName>
</protein>
<evidence type="ECO:0000256" key="4">
    <source>
        <dbReference type="ARBA" id="ARBA00012454"/>
    </source>
</evidence>
<comment type="similarity">
    <text evidence="3 17">Belongs to the Cob(I)alamin adenosyltransferase family.</text>
</comment>
<evidence type="ECO:0000256" key="17">
    <source>
        <dbReference type="RuleBase" id="RU366026"/>
    </source>
</evidence>
<evidence type="ECO:0000256" key="5">
    <source>
        <dbReference type="ARBA" id="ARBA00020963"/>
    </source>
</evidence>
<dbReference type="InterPro" id="IPR029499">
    <property type="entry name" value="PduO-typ"/>
</dbReference>
<organism evidence="20 21">
    <name type="scientific">Haloactinopolyspora alba</name>
    <dbReference type="NCBI Taxonomy" id="648780"/>
    <lineage>
        <taxon>Bacteria</taxon>
        <taxon>Bacillati</taxon>
        <taxon>Actinomycetota</taxon>
        <taxon>Actinomycetes</taxon>
        <taxon>Jiangellales</taxon>
        <taxon>Jiangellaceae</taxon>
        <taxon>Haloactinopolyspora</taxon>
    </lineage>
</organism>
<comment type="caution">
    <text evidence="20">The sequence shown here is derived from an EMBL/GenBank/DDBJ whole genome shotgun (WGS) entry which is preliminary data.</text>
</comment>
<dbReference type="GO" id="GO:0008817">
    <property type="term" value="F:corrinoid adenosyltransferase activity"/>
    <property type="evidence" value="ECO:0007669"/>
    <property type="project" value="UniProtKB-UniRule"/>
</dbReference>
<evidence type="ECO:0000313" key="20">
    <source>
        <dbReference type="EMBL" id="PSL08207.1"/>
    </source>
</evidence>
<evidence type="ECO:0000256" key="12">
    <source>
        <dbReference type="ARBA" id="ARBA00031529"/>
    </source>
</evidence>
<dbReference type="InterPro" id="IPR036451">
    <property type="entry name" value="CblAdoTrfase-like_sf"/>
</dbReference>
<dbReference type="Gene3D" id="1.20.1200.10">
    <property type="entry name" value="Cobalamin adenosyltransferase-like"/>
    <property type="match status" value="1"/>
</dbReference>
<keyword evidence="6" id="KW-0963">Cytoplasm</keyword>
<comment type="catalytic activity">
    <reaction evidence="15 17">
        <text>2 cob(II)yrinate a,c diamide + reduced [electron-transfer flavoprotein] + 2 ATP = 2 adenosylcob(III)yrinate a,c-diamide + 2 triphosphate + oxidized [electron-transfer flavoprotein] + 3 H(+)</text>
        <dbReference type="Rhea" id="RHEA:11528"/>
        <dbReference type="Rhea" id="RHEA-COMP:10685"/>
        <dbReference type="Rhea" id="RHEA-COMP:10686"/>
        <dbReference type="ChEBI" id="CHEBI:15378"/>
        <dbReference type="ChEBI" id="CHEBI:18036"/>
        <dbReference type="ChEBI" id="CHEBI:30616"/>
        <dbReference type="ChEBI" id="CHEBI:57692"/>
        <dbReference type="ChEBI" id="CHEBI:58307"/>
        <dbReference type="ChEBI" id="CHEBI:58503"/>
        <dbReference type="ChEBI" id="CHEBI:58537"/>
        <dbReference type="EC" id="2.5.1.17"/>
    </reaction>
</comment>
<evidence type="ECO:0000256" key="13">
    <source>
        <dbReference type="ARBA" id="ARBA00033334"/>
    </source>
</evidence>
<dbReference type="UniPathway" id="UPA00148">
    <property type="reaction ID" value="UER00233"/>
</dbReference>
<evidence type="ECO:0000256" key="2">
    <source>
        <dbReference type="ARBA" id="ARBA00005121"/>
    </source>
</evidence>
<evidence type="ECO:0000256" key="15">
    <source>
        <dbReference type="ARBA" id="ARBA00048555"/>
    </source>
</evidence>
<evidence type="ECO:0000256" key="7">
    <source>
        <dbReference type="ARBA" id="ARBA00022573"/>
    </source>
</evidence>
<dbReference type="PANTHER" id="PTHR12213">
    <property type="entry name" value="CORRINOID ADENOSYLTRANSFERASE"/>
    <property type="match status" value="1"/>
</dbReference>
<dbReference type="Proteomes" id="UP000243528">
    <property type="component" value="Unassembled WGS sequence"/>
</dbReference>
<name>A0A2P8EFF0_9ACTN</name>
<dbReference type="GO" id="GO:0005524">
    <property type="term" value="F:ATP binding"/>
    <property type="evidence" value="ECO:0007669"/>
    <property type="project" value="UniProtKB-UniRule"/>
</dbReference>
<comment type="catalytic activity">
    <reaction evidence="16 17">
        <text>2 cob(II)alamin + reduced [electron-transfer flavoprotein] + 2 ATP = 2 adenosylcob(III)alamin + 2 triphosphate + oxidized [electron-transfer flavoprotein] + 3 H(+)</text>
        <dbReference type="Rhea" id="RHEA:28671"/>
        <dbReference type="Rhea" id="RHEA-COMP:10685"/>
        <dbReference type="Rhea" id="RHEA-COMP:10686"/>
        <dbReference type="ChEBI" id="CHEBI:15378"/>
        <dbReference type="ChEBI" id="CHEBI:16304"/>
        <dbReference type="ChEBI" id="CHEBI:18036"/>
        <dbReference type="ChEBI" id="CHEBI:18408"/>
        <dbReference type="ChEBI" id="CHEBI:30616"/>
        <dbReference type="ChEBI" id="CHEBI:57692"/>
        <dbReference type="ChEBI" id="CHEBI:58307"/>
        <dbReference type="EC" id="2.5.1.17"/>
    </reaction>
</comment>
<keyword evidence="8 17" id="KW-0808">Transferase</keyword>
<evidence type="ECO:0000256" key="6">
    <source>
        <dbReference type="ARBA" id="ARBA00022490"/>
    </source>
</evidence>
<accession>A0A2P8EFF0</accession>
<keyword evidence="21" id="KW-1185">Reference proteome</keyword>
<evidence type="ECO:0000256" key="14">
    <source>
        <dbReference type="ARBA" id="ARBA00033354"/>
    </source>
</evidence>
<dbReference type="AlphaFoldDB" id="A0A2P8EFF0"/>
<feature type="compositionally biased region" description="Pro residues" evidence="18">
    <location>
        <begin position="221"/>
        <end position="230"/>
    </location>
</feature>
<gene>
    <name evidence="20" type="ORF">CLV30_101175</name>
</gene>
<dbReference type="Pfam" id="PF01923">
    <property type="entry name" value="Cob_adeno_trans"/>
    <property type="match status" value="1"/>
</dbReference>
<dbReference type="SUPFAM" id="SSF89028">
    <property type="entry name" value="Cobalamin adenosyltransferase-like"/>
    <property type="match status" value="1"/>
</dbReference>
<dbReference type="GO" id="GO:0006779">
    <property type="term" value="P:porphyrin-containing compound biosynthetic process"/>
    <property type="evidence" value="ECO:0007669"/>
    <property type="project" value="UniProtKB-KW"/>
</dbReference>
<dbReference type="PANTHER" id="PTHR12213:SF0">
    <property type="entry name" value="CORRINOID ADENOSYLTRANSFERASE MMAB"/>
    <property type="match status" value="1"/>
</dbReference>
<evidence type="ECO:0000259" key="19">
    <source>
        <dbReference type="Pfam" id="PF01923"/>
    </source>
</evidence>
<dbReference type="InterPro" id="IPR016030">
    <property type="entry name" value="CblAdoTrfase-like"/>
</dbReference>
<evidence type="ECO:0000256" key="3">
    <source>
        <dbReference type="ARBA" id="ARBA00007487"/>
    </source>
</evidence>
<dbReference type="GO" id="GO:0009236">
    <property type="term" value="P:cobalamin biosynthetic process"/>
    <property type="evidence" value="ECO:0007669"/>
    <property type="project" value="UniProtKB-UniRule"/>
</dbReference>